<organism evidence="1 2">
    <name type="scientific">Acinetobacter baumannii</name>
    <dbReference type="NCBI Taxonomy" id="470"/>
    <lineage>
        <taxon>Bacteria</taxon>
        <taxon>Pseudomonadati</taxon>
        <taxon>Pseudomonadota</taxon>
        <taxon>Gammaproteobacteria</taxon>
        <taxon>Moraxellales</taxon>
        <taxon>Moraxellaceae</taxon>
        <taxon>Acinetobacter</taxon>
        <taxon>Acinetobacter calcoaceticus/baumannii complex</taxon>
    </lineage>
</organism>
<dbReference type="AlphaFoldDB" id="A0A335GAW2"/>
<reference evidence="1 2" key="1">
    <citation type="submission" date="2018-07" db="EMBL/GenBank/DDBJ databases">
        <authorList>
            <consortium name="Pathogen Informatics"/>
        </authorList>
    </citation>
    <scope>NUCLEOTIDE SEQUENCE [LARGE SCALE GENOMIC DNA]</scope>
    <source>
        <strain evidence="1 2">4300STDY7045823</strain>
    </source>
</reference>
<proteinExistence type="predicted"/>
<protein>
    <submittedName>
        <fullName evidence="1">Uncharacterized protein</fullName>
    </submittedName>
</protein>
<gene>
    <name evidence="1" type="ORF">SAMEA104305318_03833</name>
</gene>
<evidence type="ECO:0000313" key="2">
    <source>
        <dbReference type="Proteomes" id="UP000252694"/>
    </source>
</evidence>
<dbReference type="Proteomes" id="UP000252694">
    <property type="component" value="Unassembled WGS sequence"/>
</dbReference>
<accession>A0A335GAW2</accession>
<dbReference type="EMBL" id="UFMQ01000032">
    <property type="protein sequence ID" value="SST31979.1"/>
    <property type="molecule type" value="Genomic_DNA"/>
</dbReference>
<name>A0A335GAW2_ACIBA</name>
<dbReference type="RefSeq" id="WP_114229857.1">
    <property type="nucleotide sequence ID" value="NZ_UFMQ01000032.1"/>
</dbReference>
<evidence type="ECO:0000313" key="1">
    <source>
        <dbReference type="EMBL" id="SST31979.1"/>
    </source>
</evidence>
<sequence length="231" mass="26812">MNDQVFQLQIVINGGLTPIQSKPETLDKLVKEFAINHLLFPKEITEQLIEINSQDGSQTKKITKFIDLVSSNQKCTYQIRNDSLVFLNSFEKIEELESIFEKFFKSFSDLTPYINYKQSKRLGLVLIREDYNEVTLREYCTSEELDRNVIENRSRKVTRFAMAELNEMVNLSVSKDYVTHESGVSRNTLASVYDVNTLSTKDVFRFTSKDVVKFINASKKFILESEMDPEI</sequence>